<feature type="compositionally biased region" description="Acidic residues" evidence="1">
    <location>
        <begin position="1131"/>
        <end position="1145"/>
    </location>
</feature>
<dbReference type="Proteomes" id="UP000298663">
    <property type="component" value="Unassembled WGS sequence"/>
</dbReference>
<feature type="region of interest" description="Disordered" evidence="1">
    <location>
        <begin position="686"/>
        <end position="726"/>
    </location>
</feature>
<evidence type="ECO:0000313" key="3">
    <source>
        <dbReference type="Proteomes" id="UP000298663"/>
    </source>
</evidence>
<feature type="region of interest" description="Disordered" evidence="1">
    <location>
        <begin position="1131"/>
        <end position="1174"/>
    </location>
</feature>
<feature type="compositionally biased region" description="Acidic residues" evidence="1">
    <location>
        <begin position="613"/>
        <end position="632"/>
    </location>
</feature>
<reference evidence="2 3" key="2">
    <citation type="journal article" date="2019" name="G3 (Bethesda)">
        <title>Hybrid Assembly of the Genome of the Entomopathogenic Nematode Steinernema carpocapsae Identifies the X-Chromosome.</title>
        <authorList>
            <person name="Serra L."/>
            <person name="Macchietto M."/>
            <person name="Macias-Munoz A."/>
            <person name="McGill C.J."/>
            <person name="Rodriguez I.M."/>
            <person name="Rodriguez B."/>
            <person name="Murad R."/>
            <person name="Mortazavi A."/>
        </authorList>
    </citation>
    <scope>NUCLEOTIDE SEQUENCE [LARGE SCALE GENOMIC DNA]</scope>
    <source>
        <strain evidence="2 3">ALL</strain>
    </source>
</reference>
<dbReference type="STRING" id="34508.A0A4U8UYR7"/>
<feature type="compositionally biased region" description="Low complexity" evidence="1">
    <location>
        <begin position="267"/>
        <end position="276"/>
    </location>
</feature>
<comment type="caution">
    <text evidence="2">The sequence shown here is derived from an EMBL/GenBank/DDBJ whole genome shotgun (WGS) entry which is preliminary data.</text>
</comment>
<feature type="region of interest" description="Disordered" evidence="1">
    <location>
        <begin position="257"/>
        <end position="288"/>
    </location>
</feature>
<dbReference type="EMBL" id="AZBU02000001">
    <property type="protein sequence ID" value="TMS38592.1"/>
    <property type="molecule type" value="Genomic_DNA"/>
</dbReference>
<gene>
    <name evidence="2" type="ORF">L596_005282</name>
</gene>
<reference evidence="2 3" key="1">
    <citation type="journal article" date="2015" name="Genome Biol.">
        <title>Comparative genomics of Steinernema reveals deeply conserved gene regulatory networks.</title>
        <authorList>
            <person name="Dillman A.R."/>
            <person name="Macchietto M."/>
            <person name="Porter C.F."/>
            <person name="Rogers A."/>
            <person name="Williams B."/>
            <person name="Antoshechkin I."/>
            <person name="Lee M.M."/>
            <person name="Goodwin Z."/>
            <person name="Lu X."/>
            <person name="Lewis E.E."/>
            <person name="Goodrich-Blair H."/>
            <person name="Stock S.P."/>
            <person name="Adams B.J."/>
            <person name="Sternberg P.W."/>
            <person name="Mortazavi A."/>
        </authorList>
    </citation>
    <scope>NUCLEOTIDE SEQUENCE [LARGE SCALE GENOMIC DNA]</scope>
    <source>
        <strain evidence="2 3">ALL</strain>
    </source>
</reference>
<keyword evidence="3" id="KW-1185">Reference proteome</keyword>
<dbReference type="OrthoDB" id="6257037at2759"/>
<accession>A0A4U8UYR7</accession>
<feature type="compositionally biased region" description="Polar residues" evidence="1">
    <location>
        <begin position="594"/>
        <end position="612"/>
    </location>
</feature>
<proteinExistence type="predicted"/>
<sequence>MSRENLRPQRAAQMNRALQQPGTSFPLQDANYLEQNQNGATVKSLKEIVSQLHKNPEKIAAVMGLLNDPDKTVEGRKVTRSLTKNAASAPIANFKPIAAPMTFLDLEFHDEDDEEYVPGAQEASIRDLDENSIFSYSDLDSETTTDANRSYQLRSHSRLNDFPEIYSDENMYRSVVDEDYIDFITEVTELDPMNFNDKDEPDDDDFELNLTEEAFNEYENEEDSLKVPRSELKNLIGDLFNVENDELTQARSPTVVDNTQPADVGIPHPVVESPVVPTEPPPQTDGSASLVNISENYYPKFTELESNLLKSQIEMHVQQLMQSIITTHETNGFENDHNECISMMKDIVTHASVSSLSHFSASNLNAAVETVESFLGQLVVWPDIFSNDVFKSHYWQFPSDKVMWTLANSAAVLYPELLTAQRGHTFKEPLNKFLESENLLLAMALVQFRHIKHSSCANRTGRNYMISNLTLVNKTSNQIKYHTKNVKNKNTEIYQLIAKAAKGQDVEFPKIEFVRYDEGPPVQWEDNSVEPFWLKQLRKSLFSKATHCTVTELPRNAIIQIPSVEYDTTTCTVIQTVEEPIVASNVVITTEEAQVVDSTTPVTEQPSTSQEQEGPEAEEQLNTESEDEDVDIEVIAQGTILCPDSSKTVEKSTENGTKDGAESLPREADFLSEEENDDYVDIHEQTATEQRETAVSHTDKETAEGEKEPRTSGRRSTVLLPDDDNFNITETDMTFEEVNMEESLEADITQENDINFDQSIPPFSSASALHPRNDDSLLWLGHEDEGHSCTTFRIQTPTPYQVSKRGACDGKDEDFTKSPVKCINPWGEDSCSTMTMHVKTPQFIRSRDCIMGSSTNISTKASRRIFEIPPVDMEDEATLLSTPRKGPSRRKESELERARCVADPDRRASQLASLAQIIWEDVRSRLFMHDHVLTKMLKIADDDESPEAILESLRGLTEEHHETVLYIIAFLIPRDDWPADLRSNDTCLNLSIALERVLFIEAFNSKAVRRSAIKNIFGAIARMDSNCASHQLYDKLHKHFGSHKILWNQLEELFPDASFSKKVLPCDYEQFNLYDSDQEDVEQFEKVDITSALGKMSRQIVHDVSIDKGKVFVRKNGRQLQVDLTTGAEPDQDDYIISESEDEEEYEKRKRKRTQECYNDSKKRRHRDSGETDFSCLYSSDSEDDLGLDEIERHTAKTTAQIYAEQHQQTATYGNRIPWSEENDDVMISCLEDCDNRIDRSVRMYVVQKFHIGPAQPLEHEIRARMILLKDLVSDYIASKETACITLR</sequence>
<evidence type="ECO:0000313" key="2">
    <source>
        <dbReference type="EMBL" id="TMS38592.1"/>
    </source>
</evidence>
<feature type="compositionally biased region" description="Polar residues" evidence="1">
    <location>
        <begin position="16"/>
        <end position="26"/>
    </location>
</feature>
<feature type="compositionally biased region" description="Basic and acidic residues" evidence="1">
    <location>
        <begin position="647"/>
        <end position="669"/>
    </location>
</feature>
<organism evidence="2 3">
    <name type="scientific">Steinernema carpocapsae</name>
    <name type="common">Entomopathogenic nematode</name>
    <dbReference type="NCBI Taxonomy" id="34508"/>
    <lineage>
        <taxon>Eukaryota</taxon>
        <taxon>Metazoa</taxon>
        <taxon>Ecdysozoa</taxon>
        <taxon>Nematoda</taxon>
        <taxon>Chromadorea</taxon>
        <taxon>Rhabditida</taxon>
        <taxon>Tylenchina</taxon>
        <taxon>Panagrolaimomorpha</taxon>
        <taxon>Strongyloidoidea</taxon>
        <taxon>Steinernematidae</taxon>
        <taxon>Steinernema</taxon>
    </lineage>
</organism>
<protein>
    <submittedName>
        <fullName evidence="2">Uncharacterized protein</fullName>
    </submittedName>
</protein>
<feature type="compositionally biased region" description="Basic and acidic residues" evidence="1">
    <location>
        <begin position="686"/>
        <end position="711"/>
    </location>
</feature>
<evidence type="ECO:0000256" key="1">
    <source>
        <dbReference type="SAM" id="MobiDB-lite"/>
    </source>
</evidence>
<feature type="region of interest" description="Disordered" evidence="1">
    <location>
        <begin position="594"/>
        <end position="672"/>
    </location>
</feature>
<name>A0A4U8UYR7_STECR</name>
<feature type="region of interest" description="Disordered" evidence="1">
    <location>
        <begin position="1"/>
        <end position="26"/>
    </location>
</feature>